<dbReference type="OrthoDB" id="4138754at2759"/>
<sequence length="365" mass="40975">MPRLGKWEISAFYSAQRPIELKRLTPSNTIFCDPNINRHSADAVAQISSQSCAWNYVSRSGEAAPFVGGKSKEIFENSYPEPEEGVRPRAIEFESCKPLPSHIRGRLKRRPVPSISNYASIRGHIIRQIPGYSVAILDVYPDNADAPTSSGMISKDIVCQQPQQLVLKYYSAAEITRDPRRTGREYVPCFFNEVNAYAQARAAQGTVLPYVCGVYEDASTAVVTGLYLVMEYLPNSTTLRDMDSHLRASSVRLLREKTAFALQALHSCGVSHGSMKSNQLLICADTHGENEHSTFSEGEDWFVVIVDLQYARFHRAKHELELAAEADQLALREAFSYCGCKAQEDDDDEAYQQFVRERQFSMGYC</sequence>
<protein>
    <recommendedName>
        <fullName evidence="3">Protein kinase domain-containing protein</fullName>
    </recommendedName>
</protein>
<dbReference type="InterPro" id="IPR011009">
    <property type="entry name" value="Kinase-like_dom_sf"/>
</dbReference>
<dbReference type="RefSeq" id="XP_022509483.1">
    <property type="nucleotide sequence ID" value="XM_022658210.1"/>
</dbReference>
<evidence type="ECO:0008006" key="3">
    <source>
        <dbReference type="Google" id="ProtNLM"/>
    </source>
</evidence>
<dbReference type="EMBL" id="LVKK01000070">
    <property type="protein sequence ID" value="OAG37531.1"/>
    <property type="molecule type" value="Genomic_DNA"/>
</dbReference>
<dbReference type="GeneID" id="34603410"/>
<reference evidence="1 2" key="1">
    <citation type="submission" date="2016-03" db="EMBL/GenBank/DDBJ databases">
        <title>Draft genome sequence of the Fonsecaea monophora CBS 269.37.</title>
        <authorList>
            <person name="Bombassaro A."/>
            <person name="Vinicius W.A."/>
            <person name="De Hoog S."/>
            <person name="Sun J."/>
            <person name="Souza E.M."/>
            <person name="Raittz R.T."/>
            <person name="Costa F."/>
            <person name="Leao A.C."/>
            <person name="Tadra-Sfeir M.Z."/>
            <person name="Baura V."/>
            <person name="Balsanelli E."/>
            <person name="Pedrosa F.O."/>
            <person name="Moreno L.F."/>
            <person name="Steffens M.B."/>
            <person name="Xi L."/>
            <person name="Bocca A.L."/>
            <person name="Felipe M.S."/>
            <person name="Teixeira M."/>
            <person name="Telles Filho F.Q."/>
            <person name="Azevedo C.M."/>
            <person name="Gomes R."/>
            <person name="Vicente V.A."/>
        </authorList>
    </citation>
    <scope>NUCLEOTIDE SEQUENCE [LARGE SCALE GENOMIC DNA]</scope>
    <source>
        <strain evidence="1 2">CBS 269.37</strain>
    </source>
</reference>
<comment type="caution">
    <text evidence="1">The sequence shown here is derived from an EMBL/GenBank/DDBJ whole genome shotgun (WGS) entry which is preliminary data.</text>
</comment>
<organism evidence="1 2">
    <name type="scientific">Fonsecaea monophora</name>
    <dbReference type="NCBI Taxonomy" id="254056"/>
    <lineage>
        <taxon>Eukaryota</taxon>
        <taxon>Fungi</taxon>
        <taxon>Dikarya</taxon>
        <taxon>Ascomycota</taxon>
        <taxon>Pezizomycotina</taxon>
        <taxon>Eurotiomycetes</taxon>
        <taxon>Chaetothyriomycetidae</taxon>
        <taxon>Chaetothyriales</taxon>
        <taxon>Herpotrichiellaceae</taxon>
        <taxon>Fonsecaea</taxon>
    </lineage>
</organism>
<dbReference type="AlphaFoldDB" id="A0A177F1Q6"/>
<keyword evidence="2" id="KW-1185">Reference proteome</keyword>
<name>A0A177F1Q6_9EURO</name>
<gene>
    <name evidence="1" type="ORF">AYO21_08263</name>
</gene>
<evidence type="ECO:0000313" key="2">
    <source>
        <dbReference type="Proteomes" id="UP000077002"/>
    </source>
</evidence>
<dbReference type="SUPFAM" id="SSF56112">
    <property type="entry name" value="Protein kinase-like (PK-like)"/>
    <property type="match status" value="1"/>
</dbReference>
<evidence type="ECO:0000313" key="1">
    <source>
        <dbReference type="EMBL" id="OAG37531.1"/>
    </source>
</evidence>
<proteinExistence type="predicted"/>
<accession>A0A177F1Q6</accession>
<dbReference type="Gene3D" id="1.10.510.10">
    <property type="entry name" value="Transferase(Phosphotransferase) domain 1"/>
    <property type="match status" value="1"/>
</dbReference>
<dbReference type="Proteomes" id="UP000077002">
    <property type="component" value="Unassembled WGS sequence"/>
</dbReference>